<proteinExistence type="inferred from homology"/>
<evidence type="ECO:0000256" key="4">
    <source>
        <dbReference type="ARBA" id="ARBA00022679"/>
    </source>
</evidence>
<feature type="active site" evidence="13">
    <location>
        <position position="399"/>
    </location>
</feature>
<dbReference type="NCBIfam" id="TIGR04265">
    <property type="entry name" value="bac_cardiolipin"/>
    <property type="match status" value="1"/>
</dbReference>
<evidence type="ECO:0000313" key="16">
    <source>
        <dbReference type="EMBL" id="SDK84054.1"/>
    </source>
</evidence>
<evidence type="ECO:0000256" key="6">
    <source>
        <dbReference type="ARBA" id="ARBA00022737"/>
    </source>
</evidence>
<dbReference type="HAMAP" id="MF_01916">
    <property type="entry name" value="Cardiolipin_synth_Cls"/>
    <property type="match status" value="1"/>
</dbReference>
<feature type="domain" description="PLD phosphodiesterase" evidence="15">
    <location>
        <begin position="216"/>
        <end position="243"/>
    </location>
</feature>
<evidence type="ECO:0000256" key="1">
    <source>
        <dbReference type="ARBA" id="ARBA00004651"/>
    </source>
</evidence>
<feature type="active site" evidence="13">
    <location>
        <position position="228"/>
    </location>
</feature>
<feature type="transmembrane region" description="Helical" evidence="13">
    <location>
        <begin position="33"/>
        <end position="53"/>
    </location>
</feature>
<evidence type="ECO:0000256" key="5">
    <source>
        <dbReference type="ARBA" id="ARBA00022692"/>
    </source>
</evidence>
<evidence type="ECO:0000256" key="10">
    <source>
        <dbReference type="ARBA" id="ARBA00023209"/>
    </source>
</evidence>
<comment type="function">
    <text evidence="12 13">Catalyzes the reversible phosphatidyl group transfer from one phosphatidylglycerol molecule to another to form cardiolipin (CL) (diphosphatidylglycerol) and glycerol.</text>
</comment>
<evidence type="ECO:0000256" key="13">
    <source>
        <dbReference type="HAMAP-Rule" id="MF_01916"/>
    </source>
</evidence>
<dbReference type="CDD" id="cd09112">
    <property type="entry name" value="PLDc_CLS_2"/>
    <property type="match status" value="1"/>
</dbReference>
<protein>
    <recommendedName>
        <fullName evidence="13 14">Cardiolipin synthase</fullName>
        <shortName evidence="13">CL synthase</shortName>
        <ecNumber evidence="13 14">2.7.8.-</ecNumber>
    </recommendedName>
</protein>
<dbReference type="InterPro" id="IPR025202">
    <property type="entry name" value="PLD-like_dom"/>
</dbReference>
<dbReference type="InterPro" id="IPR030874">
    <property type="entry name" value="Cardiolipin_synth_Firmi"/>
</dbReference>
<evidence type="ECO:0000256" key="14">
    <source>
        <dbReference type="NCBIfam" id="TIGR04265"/>
    </source>
</evidence>
<dbReference type="PANTHER" id="PTHR21248:SF22">
    <property type="entry name" value="PHOSPHOLIPASE D"/>
    <property type="match status" value="1"/>
</dbReference>
<dbReference type="FunFam" id="3.30.870.10:FF:000021">
    <property type="entry name" value="Cardiolipin synthase"/>
    <property type="match status" value="1"/>
</dbReference>
<dbReference type="GO" id="GO:0005886">
    <property type="term" value="C:plasma membrane"/>
    <property type="evidence" value="ECO:0007669"/>
    <property type="project" value="UniProtKB-SubCell"/>
</dbReference>
<evidence type="ECO:0000256" key="3">
    <source>
        <dbReference type="ARBA" id="ARBA00022516"/>
    </source>
</evidence>
<keyword evidence="8 13" id="KW-0443">Lipid metabolism</keyword>
<dbReference type="SUPFAM" id="SSF56024">
    <property type="entry name" value="Phospholipase D/nuclease"/>
    <property type="match status" value="2"/>
</dbReference>
<keyword evidence="4 13" id="KW-0808">Transferase</keyword>
<dbReference type="OrthoDB" id="9762009at2"/>
<dbReference type="Gene3D" id="3.30.870.10">
    <property type="entry name" value="Endonuclease Chain A"/>
    <property type="match status" value="2"/>
</dbReference>
<keyword evidence="7 13" id="KW-1133">Transmembrane helix</keyword>
<dbReference type="GO" id="GO:0008808">
    <property type="term" value="F:cardiolipin synthase activity"/>
    <property type="evidence" value="ECO:0007669"/>
    <property type="project" value="UniProtKB-UniRule"/>
</dbReference>
<accession>A0A1G9F6P1</accession>
<keyword evidence="3 13" id="KW-0444">Lipid biosynthesis</keyword>
<dbReference type="Pfam" id="PF13091">
    <property type="entry name" value="PLDc_2"/>
    <property type="match status" value="2"/>
</dbReference>
<evidence type="ECO:0000256" key="7">
    <source>
        <dbReference type="ARBA" id="ARBA00022989"/>
    </source>
</evidence>
<evidence type="ECO:0000256" key="8">
    <source>
        <dbReference type="ARBA" id="ARBA00023098"/>
    </source>
</evidence>
<dbReference type="InterPro" id="IPR001736">
    <property type="entry name" value="PLipase_D/transphosphatidylase"/>
</dbReference>
<evidence type="ECO:0000259" key="15">
    <source>
        <dbReference type="PROSITE" id="PS50035"/>
    </source>
</evidence>
<feature type="active site" evidence="13">
    <location>
        <position position="221"/>
    </location>
</feature>
<feature type="active site" evidence="13">
    <location>
        <position position="404"/>
    </location>
</feature>
<keyword evidence="11 13" id="KW-1208">Phospholipid metabolism</keyword>
<feature type="active site" evidence="13">
    <location>
        <position position="397"/>
    </location>
</feature>
<keyword evidence="17" id="KW-1185">Reference proteome</keyword>
<dbReference type="GO" id="GO:0032049">
    <property type="term" value="P:cardiolipin biosynthetic process"/>
    <property type="evidence" value="ECO:0007669"/>
    <property type="project" value="UniProtKB-UniRule"/>
</dbReference>
<keyword evidence="2 13" id="KW-1003">Cell membrane</keyword>
<comment type="catalytic activity">
    <reaction evidence="13">
        <text>2 a 1,2-diacyl-sn-glycero-3-phospho-(1'-sn-glycerol) = a cardiolipin + glycerol</text>
        <dbReference type="Rhea" id="RHEA:31451"/>
        <dbReference type="ChEBI" id="CHEBI:17754"/>
        <dbReference type="ChEBI" id="CHEBI:62237"/>
        <dbReference type="ChEBI" id="CHEBI:64716"/>
    </reaction>
</comment>
<feature type="active site" evidence="13">
    <location>
        <position position="223"/>
    </location>
</feature>
<keyword evidence="6" id="KW-0677">Repeat</keyword>
<dbReference type="EMBL" id="FNFP01000004">
    <property type="protein sequence ID" value="SDK84054.1"/>
    <property type="molecule type" value="Genomic_DNA"/>
</dbReference>
<dbReference type="PROSITE" id="PS50035">
    <property type="entry name" value="PLD"/>
    <property type="match status" value="2"/>
</dbReference>
<feature type="transmembrane region" description="Helical" evidence="13">
    <location>
        <begin position="6"/>
        <end position="24"/>
    </location>
</feature>
<dbReference type="PANTHER" id="PTHR21248">
    <property type="entry name" value="CARDIOLIPIN SYNTHASE"/>
    <property type="match status" value="1"/>
</dbReference>
<name>A0A1G9F6P1_9FIRM</name>
<dbReference type="FunFam" id="3.30.870.10:FF:000014">
    <property type="entry name" value="Cardiolipin synthase"/>
    <property type="match status" value="1"/>
</dbReference>
<keyword evidence="5 13" id="KW-0812">Transmembrane</keyword>
<organism evidence="16 17">
    <name type="scientific">Natronincola ferrireducens</name>
    <dbReference type="NCBI Taxonomy" id="393762"/>
    <lineage>
        <taxon>Bacteria</taxon>
        <taxon>Bacillati</taxon>
        <taxon>Bacillota</taxon>
        <taxon>Clostridia</taxon>
        <taxon>Peptostreptococcales</taxon>
        <taxon>Natronincolaceae</taxon>
        <taxon>Natronincola</taxon>
    </lineage>
</organism>
<keyword evidence="10 13" id="KW-0594">Phospholipid biosynthesis</keyword>
<dbReference type="SMART" id="SM00155">
    <property type="entry name" value="PLDc"/>
    <property type="match status" value="2"/>
</dbReference>
<comment type="subcellular location">
    <subcellularLocation>
        <location evidence="1 13">Cell membrane</location>
        <topology evidence="1 13">Multi-pass membrane protein</topology>
    </subcellularLocation>
</comment>
<dbReference type="Pfam" id="PF13396">
    <property type="entry name" value="PLDc_N"/>
    <property type="match status" value="1"/>
</dbReference>
<keyword evidence="9 13" id="KW-0472">Membrane</keyword>
<evidence type="ECO:0000313" key="17">
    <source>
        <dbReference type="Proteomes" id="UP000198718"/>
    </source>
</evidence>
<evidence type="ECO:0000256" key="9">
    <source>
        <dbReference type="ARBA" id="ARBA00023136"/>
    </source>
</evidence>
<dbReference type="AlphaFoldDB" id="A0A1G9F6P1"/>
<dbReference type="STRING" id="393762.SAMN05660472_02101"/>
<dbReference type="EC" id="2.7.8.-" evidence="13 14"/>
<evidence type="ECO:0000256" key="11">
    <source>
        <dbReference type="ARBA" id="ARBA00023264"/>
    </source>
</evidence>
<reference evidence="16 17" key="1">
    <citation type="submission" date="2016-10" db="EMBL/GenBank/DDBJ databases">
        <authorList>
            <person name="de Groot N.N."/>
        </authorList>
    </citation>
    <scope>NUCLEOTIDE SEQUENCE [LARGE SCALE GENOMIC DNA]</scope>
    <source>
        <strain evidence="16 17">DSM 18346</strain>
    </source>
</reference>
<evidence type="ECO:0000256" key="12">
    <source>
        <dbReference type="ARBA" id="ARBA00057569"/>
    </source>
</evidence>
<feature type="domain" description="PLD phosphodiesterase" evidence="15">
    <location>
        <begin position="392"/>
        <end position="419"/>
    </location>
</feature>
<dbReference type="InterPro" id="IPR022924">
    <property type="entry name" value="Cardiolipin_synthase"/>
</dbReference>
<dbReference type="CDD" id="cd09110">
    <property type="entry name" value="PLDc_CLS_1"/>
    <property type="match status" value="1"/>
</dbReference>
<evidence type="ECO:0000256" key="2">
    <source>
        <dbReference type="ARBA" id="ARBA00022475"/>
    </source>
</evidence>
<dbReference type="RefSeq" id="WP_090553647.1">
    <property type="nucleotide sequence ID" value="NZ_FNFP01000004.1"/>
</dbReference>
<dbReference type="InterPro" id="IPR027379">
    <property type="entry name" value="CLS_N"/>
</dbReference>
<gene>
    <name evidence="16" type="ORF">SAMN05660472_02101</name>
</gene>
<comment type="similarity">
    <text evidence="13">Belongs to the phospholipase D family. Cardiolipin synthase subfamily.</text>
</comment>
<sequence length="479" mass="55384">MDILSIFTTLFTITTILVSILIILDNRNPSRTVAWLLALIFLPVVGMFLYLYIGQNHRKKKTFIKKRKQDYKVVHSLLQHQLIFTGYGEFLKKNFLDTRGKVAPLLINNSEAPMTINNEATVLINGYETFREMLKAINKAEHHIHMEYFIIKDSDIGRRFQRALIRKAKEGIEVRVIYDAVGCWKLKEEFLKPLREAGVKLKIFLPVTLPFFGSRLNYRNHRKILVVDGRVGFVGGLNIGDEYLGKKKKMGFWRDTHLKIRGEGVYLLQVIFLRDWFFVEGEELESPIYFPKQGICGQQMIQITSSGPDSYWNSIHQAYFAAIASANKKVYITTPYLVPDESILMALKTAAIRGIDVRILLPGRPDHRTVFWASKSHFEELLEAGVKIYQYQKGFVHSKIFIVDDNFASIGTANLDIRSLQLNFEVNAFLYDEAIVKTLKTCFYQDINHSKEIILEEYNKRPFSHRAKESIARLFSPIL</sequence>
<dbReference type="Proteomes" id="UP000198718">
    <property type="component" value="Unassembled WGS sequence"/>
</dbReference>